<sequence>MIDFSHVYKTYPGPVHALKNVDLHIGKGEFVFLTGPSGAGKTTLFKMISAYDVATSGDVSVAGHDLLSIKDSQIPFFRRKIGVIFQDFKLLKDRTVFENVALPLQIRGDKPPAIQRRVHEVLEQVGLAHKHDQYPEFISGGEQQRTAIARAIIHQPGVLIADEPTGNLDPRLSEEIMDLLERVCAQGTTVFVATHDHEMVKRRNKRTLQLKDGMIVGDSK</sequence>
<comment type="similarity">
    <text evidence="2 11">Belongs to the ABC transporter superfamily.</text>
</comment>
<accession>A0A150WQ01</accession>
<dbReference type="CDD" id="cd03255">
    <property type="entry name" value="ABC_MJ0796_LolCDE_FtsE"/>
    <property type="match status" value="1"/>
</dbReference>
<evidence type="ECO:0000256" key="2">
    <source>
        <dbReference type="ARBA" id="ARBA00005417"/>
    </source>
</evidence>
<proteinExistence type="inferred from homology"/>
<comment type="subunit">
    <text evidence="11">Homodimer. Forms a membrane-associated complex with FtsX.</text>
</comment>
<keyword evidence="10 11" id="KW-0131">Cell cycle</keyword>
<organism evidence="13 14">
    <name type="scientific">Bdellovibrio bacteriovorus</name>
    <dbReference type="NCBI Taxonomy" id="959"/>
    <lineage>
        <taxon>Bacteria</taxon>
        <taxon>Pseudomonadati</taxon>
        <taxon>Bdellovibrionota</taxon>
        <taxon>Bdellovibrionia</taxon>
        <taxon>Bdellovibrionales</taxon>
        <taxon>Pseudobdellovibrionaceae</taxon>
        <taxon>Bdellovibrio</taxon>
    </lineage>
</organism>
<evidence type="ECO:0000313" key="13">
    <source>
        <dbReference type="EMBL" id="KYG66562.1"/>
    </source>
</evidence>
<dbReference type="InterPro" id="IPR003439">
    <property type="entry name" value="ABC_transporter-like_ATP-bd"/>
</dbReference>
<dbReference type="InterPro" id="IPR005286">
    <property type="entry name" value="Cell_div_FtsE"/>
</dbReference>
<comment type="subcellular location">
    <subcellularLocation>
        <location evidence="11">Cell membrane</location>
        <topology evidence="11">Peripheral membrane protein</topology>
        <orientation evidence="11">Cytoplasmic side</orientation>
    </subcellularLocation>
</comment>
<comment type="function">
    <text evidence="1">Part of the ABC transporter FtsEX involved in cellular division. Important for assembly or stability of the septal ring.</text>
</comment>
<dbReference type="OrthoDB" id="9766351at2"/>
<dbReference type="PROSITE" id="PS50893">
    <property type="entry name" value="ABC_TRANSPORTER_2"/>
    <property type="match status" value="1"/>
</dbReference>
<evidence type="ECO:0000256" key="5">
    <source>
        <dbReference type="ARBA" id="ARBA00022475"/>
    </source>
</evidence>
<evidence type="ECO:0000256" key="8">
    <source>
        <dbReference type="ARBA" id="ARBA00022840"/>
    </source>
</evidence>
<dbReference type="SMART" id="SM00382">
    <property type="entry name" value="AAA"/>
    <property type="match status" value="1"/>
</dbReference>
<name>A0A150WQ01_BDEBC</name>
<reference evidence="13 14" key="1">
    <citation type="submission" date="2016-03" db="EMBL/GenBank/DDBJ databases">
        <authorList>
            <person name="Ploux O."/>
        </authorList>
    </citation>
    <scope>NUCLEOTIDE SEQUENCE [LARGE SCALE GENOMIC DNA]</scope>
    <source>
        <strain evidence="13 14">R0</strain>
    </source>
</reference>
<dbReference type="InterPro" id="IPR003593">
    <property type="entry name" value="AAA+_ATPase"/>
</dbReference>
<gene>
    <name evidence="11" type="primary">ftsE</name>
    <name evidence="13" type="ORF">AZI86_05825</name>
</gene>
<protein>
    <recommendedName>
        <fullName evidence="3 11">Cell division ATP-binding protein FtsE</fullName>
    </recommendedName>
</protein>
<dbReference type="GO" id="GO:0051301">
    <property type="term" value="P:cell division"/>
    <property type="evidence" value="ECO:0007669"/>
    <property type="project" value="UniProtKB-UniRule"/>
</dbReference>
<keyword evidence="5 11" id="KW-1003">Cell membrane</keyword>
<dbReference type="FunFam" id="3.40.50.300:FF:000056">
    <property type="entry name" value="Cell division ATP-binding protein FtsE"/>
    <property type="match status" value="1"/>
</dbReference>
<keyword evidence="4" id="KW-0813">Transport</keyword>
<evidence type="ECO:0000256" key="1">
    <source>
        <dbReference type="ARBA" id="ARBA00002579"/>
    </source>
</evidence>
<dbReference type="Proteomes" id="UP000075320">
    <property type="component" value="Unassembled WGS sequence"/>
</dbReference>
<dbReference type="GO" id="GO:0005886">
    <property type="term" value="C:plasma membrane"/>
    <property type="evidence" value="ECO:0007669"/>
    <property type="project" value="UniProtKB-SubCell"/>
</dbReference>
<evidence type="ECO:0000313" key="14">
    <source>
        <dbReference type="Proteomes" id="UP000075320"/>
    </source>
</evidence>
<keyword evidence="8 11" id="KW-0067">ATP-binding</keyword>
<evidence type="ECO:0000256" key="10">
    <source>
        <dbReference type="ARBA" id="ARBA00023306"/>
    </source>
</evidence>
<dbReference type="EMBL" id="LUKE01000001">
    <property type="protein sequence ID" value="KYG66562.1"/>
    <property type="molecule type" value="Genomic_DNA"/>
</dbReference>
<dbReference type="Gene3D" id="3.40.50.300">
    <property type="entry name" value="P-loop containing nucleotide triphosphate hydrolases"/>
    <property type="match status" value="1"/>
</dbReference>
<dbReference type="NCBIfam" id="TIGR02673">
    <property type="entry name" value="FtsE"/>
    <property type="match status" value="1"/>
</dbReference>
<evidence type="ECO:0000256" key="7">
    <source>
        <dbReference type="ARBA" id="ARBA00022741"/>
    </source>
</evidence>
<dbReference type="RefSeq" id="WP_061834126.1">
    <property type="nucleotide sequence ID" value="NZ_LUKE01000001.1"/>
</dbReference>
<evidence type="ECO:0000256" key="11">
    <source>
        <dbReference type="RuleBase" id="RU365094"/>
    </source>
</evidence>
<dbReference type="InterPro" id="IPR017911">
    <property type="entry name" value="MacB-like_ATP-bd"/>
</dbReference>
<comment type="caution">
    <text evidence="13">The sequence shown here is derived from an EMBL/GenBank/DDBJ whole genome shotgun (WGS) entry which is preliminary data.</text>
</comment>
<evidence type="ECO:0000256" key="3">
    <source>
        <dbReference type="ARBA" id="ARBA00020019"/>
    </source>
</evidence>
<keyword evidence="14" id="KW-1185">Reference proteome</keyword>
<evidence type="ECO:0000256" key="4">
    <source>
        <dbReference type="ARBA" id="ARBA00022448"/>
    </source>
</evidence>
<dbReference type="SUPFAM" id="SSF52540">
    <property type="entry name" value="P-loop containing nucleoside triphosphate hydrolases"/>
    <property type="match status" value="1"/>
</dbReference>
<keyword evidence="7 11" id="KW-0547">Nucleotide-binding</keyword>
<dbReference type="Pfam" id="PF00005">
    <property type="entry name" value="ABC_tran"/>
    <property type="match status" value="1"/>
</dbReference>
<dbReference type="GO" id="GO:0022857">
    <property type="term" value="F:transmembrane transporter activity"/>
    <property type="evidence" value="ECO:0007669"/>
    <property type="project" value="TreeGrafter"/>
</dbReference>
<dbReference type="GO" id="GO:0005524">
    <property type="term" value="F:ATP binding"/>
    <property type="evidence" value="ECO:0007669"/>
    <property type="project" value="UniProtKB-UniRule"/>
</dbReference>
<evidence type="ECO:0000256" key="6">
    <source>
        <dbReference type="ARBA" id="ARBA00022618"/>
    </source>
</evidence>
<dbReference type="InterPro" id="IPR027417">
    <property type="entry name" value="P-loop_NTPase"/>
</dbReference>
<evidence type="ECO:0000259" key="12">
    <source>
        <dbReference type="PROSITE" id="PS50893"/>
    </source>
</evidence>
<evidence type="ECO:0000256" key="9">
    <source>
        <dbReference type="ARBA" id="ARBA00023136"/>
    </source>
</evidence>
<keyword evidence="6 11" id="KW-0132">Cell division</keyword>
<dbReference type="PANTHER" id="PTHR24220">
    <property type="entry name" value="IMPORT ATP-BINDING PROTEIN"/>
    <property type="match status" value="1"/>
</dbReference>
<keyword evidence="9 11" id="KW-0472">Membrane</keyword>
<dbReference type="AlphaFoldDB" id="A0A150WQ01"/>
<dbReference type="PANTHER" id="PTHR24220:SF470">
    <property type="entry name" value="CELL DIVISION ATP-BINDING PROTEIN FTSE"/>
    <property type="match status" value="1"/>
</dbReference>
<feature type="domain" description="ABC transporter" evidence="12">
    <location>
        <begin position="2"/>
        <end position="220"/>
    </location>
</feature>
<dbReference type="InterPro" id="IPR015854">
    <property type="entry name" value="ABC_transpr_LolD-like"/>
</dbReference>
<dbReference type="GO" id="GO:0016887">
    <property type="term" value="F:ATP hydrolysis activity"/>
    <property type="evidence" value="ECO:0007669"/>
    <property type="project" value="InterPro"/>
</dbReference>